<feature type="transmembrane region" description="Helical" evidence="6">
    <location>
        <begin position="111"/>
        <end position="129"/>
    </location>
</feature>
<feature type="transmembrane region" description="Helical" evidence="6">
    <location>
        <begin position="194"/>
        <end position="216"/>
    </location>
</feature>
<evidence type="ECO:0000256" key="3">
    <source>
        <dbReference type="ARBA" id="ARBA00022989"/>
    </source>
</evidence>
<feature type="compositionally biased region" description="Polar residues" evidence="5">
    <location>
        <begin position="691"/>
        <end position="703"/>
    </location>
</feature>
<evidence type="ECO:0000256" key="1">
    <source>
        <dbReference type="ARBA" id="ARBA00004141"/>
    </source>
</evidence>
<feature type="transmembrane region" description="Helical" evidence="6">
    <location>
        <begin position="310"/>
        <end position="328"/>
    </location>
</feature>
<keyword evidence="2 6" id="KW-0812">Transmembrane</keyword>
<feature type="transmembrane region" description="Helical" evidence="6">
    <location>
        <begin position="444"/>
        <end position="462"/>
    </location>
</feature>
<evidence type="ECO:0000313" key="9">
    <source>
        <dbReference type="Proteomes" id="UP000620104"/>
    </source>
</evidence>
<evidence type="ECO:0000259" key="7">
    <source>
        <dbReference type="PROSITE" id="PS50801"/>
    </source>
</evidence>
<dbReference type="InterPro" id="IPR002645">
    <property type="entry name" value="STAS_dom"/>
</dbReference>
<dbReference type="Proteomes" id="UP000620104">
    <property type="component" value="Unassembled WGS sequence"/>
</dbReference>
<organism evidence="8 9">
    <name type="scientific">Naganishia liquefaciens</name>
    <dbReference type="NCBI Taxonomy" id="104408"/>
    <lineage>
        <taxon>Eukaryota</taxon>
        <taxon>Fungi</taxon>
        <taxon>Dikarya</taxon>
        <taxon>Basidiomycota</taxon>
        <taxon>Agaricomycotina</taxon>
        <taxon>Tremellomycetes</taxon>
        <taxon>Filobasidiales</taxon>
        <taxon>Filobasidiaceae</taxon>
        <taxon>Naganishia</taxon>
    </lineage>
</organism>
<keyword evidence="3 6" id="KW-1133">Transmembrane helix</keyword>
<dbReference type="Pfam" id="PF01740">
    <property type="entry name" value="STAS"/>
    <property type="match status" value="1"/>
</dbReference>
<feature type="transmembrane region" description="Helical" evidence="6">
    <location>
        <begin position="362"/>
        <end position="381"/>
    </location>
</feature>
<evidence type="ECO:0000256" key="6">
    <source>
        <dbReference type="SAM" id="Phobius"/>
    </source>
</evidence>
<dbReference type="PANTHER" id="PTHR11814">
    <property type="entry name" value="SULFATE TRANSPORTER"/>
    <property type="match status" value="1"/>
</dbReference>
<feature type="compositionally biased region" description="Polar residues" evidence="5">
    <location>
        <begin position="735"/>
        <end position="748"/>
    </location>
</feature>
<dbReference type="GO" id="GO:0016020">
    <property type="term" value="C:membrane"/>
    <property type="evidence" value="ECO:0007669"/>
    <property type="project" value="UniProtKB-SubCell"/>
</dbReference>
<feature type="transmembrane region" description="Helical" evidence="6">
    <location>
        <begin position="469"/>
        <end position="487"/>
    </location>
</feature>
<dbReference type="InterPro" id="IPR001902">
    <property type="entry name" value="SLC26A/SulP_fam"/>
</dbReference>
<dbReference type="InterPro" id="IPR036513">
    <property type="entry name" value="STAS_dom_sf"/>
</dbReference>
<dbReference type="SUPFAM" id="SSF52091">
    <property type="entry name" value="SpoIIaa-like"/>
    <property type="match status" value="1"/>
</dbReference>
<evidence type="ECO:0000256" key="5">
    <source>
        <dbReference type="SAM" id="MobiDB-lite"/>
    </source>
</evidence>
<dbReference type="CDD" id="cd07042">
    <property type="entry name" value="STAS_SulP_like_sulfate_transporter"/>
    <property type="match status" value="1"/>
</dbReference>
<gene>
    <name evidence="8" type="ORF">NliqN6_0288</name>
</gene>
<feature type="transmembrane region" description="Helical" evidence="6">
    <location>
        <begin position="228"/>
        <end position="247"/>
    </location>
</feature>
<keyword evidence="9" id="KW-1185">Reference proteome</keyword>
<feature type="transmembrane region" description="Helical" evidence="6">
    <location>
        <begin position="135"/>
        <end position="154"/>
    </location>
</feature>
<accession>A0A8H3TNB9</accession>
<feature type="region of interest" description="Disordered" evidence="5">
    <location>
        <begin position="691"/>
        <end position="755"/>
    </location>
</feature>
<name>A0A8H3TNB9_9TREE</name>
<dbReference type="NCBIfam" id="TIGR00815">
    <property type="entry name" value="sulP"/>
    <property type="match status" value="1"/>
</dbReference>
<feature type="region of interest" description="Disordered" evidence="5">
    <location>
        <begin position="1"/>
        <end position="29"/>
    </location>
</feature>
<evidence type="ECO:0000256" key="4">
    <source>
        <dbReference type="ARBA" id="ARBA00023136"/>
    </source>
</evidence>
<dbReference type="InterPro" id="IPR011547">
    <property type="entry name" value="SLC26A/SulP_dom"/>
</dbReference>
<dbReference type="PROSITE" id="PS50801">
    <property type="entry name" value="STAS"/>
    <property type="match status" value="1"/>
</dbReference>
<comment type="subcellular location">
    <subcellularLocation>
        <location evidence="1">Membrane</location>
        <topology evidence="1">Multi-pass membrane protein</topology>
    </subcellularLocation>
</comment>
<dbReference type="OrthoDB" id="427213at2759"/>
<feature type="domain" description="STAS" evidence="7">
    <location>
        <begin position="568"/>
        <end position="686"/>
    </location>
</feature>
<feature type="transmembrane region" description="Helical" evidence="6">
    <location>
        <begin position="281"/>
        <end position="298"/>
    </location>
</feature>
<reference evidence="8" key="1">
    <citation type="submission" date="2020-07" db="EMBL/GenBank/DDBJ databases">
        <title>Draft Genome Sequence of a Deep-Sea Yeast, Naganishia (Cryptococcus) liquefaciens strain N6.</title>
        <authorList>
            <person name="Han Y.W."/>
            <person name="Kajitani R."/>
            <person name="Morimoto H."/>
            <person name="Parhat M."/>
            <person name="Tsubouchi H."/>
            <person name="Bakenova O."/>
            <person name="Ogata M."/>
            <person name="Argunhan B."/>
            <person name="Aoki R."/>
            <person name="Kajiwara S."/>
            <person name="Itoh T."/>
            <person name="Iwasaki H."/>
        </authorList>
    </citation>
    <scope>NUCLEOTIDE SEQUENCE</scope>
    <source>
        <strain evidence="8">N6</strain>
    </source>
</reference>
<feature type="compositionally biased region" description="Polar residues" evidence="5">
    <location>
        <begin position="1"/>
        <end position="15"/>
    </location>
</feature>
<dbReference type="AlphaFoldDB" id="A0A8H3TNB9"/>
<evidence type="ECO:0000256" key="2">
    <source>
        <dbReference type="ARBA" id="ARBA00022692"/>
    </source>
</evidence>
<feature type="transmembrane region" description="Helical" evidence="6">
    <location>
        <begin position="402"/>
        <end position="424"/>
    </location>
</feature>
<dbReference type="EMBL" id="BLZA01000005">
    <property type="protein sequence ID" value="GHJ83886.1"/>
    <property type="molecule type" value="Genomic_DNA"/>
</dbReference>
<sequence>MTGKTANPSLSQHPFESSPLLGTRQQTQSLGHLARELEQENRMVLDGRRDMDSLSESAEDASARTSLPLPKNRHLHMNRSMSAVVKQRSRYYIPVLDWLPNYRWTDVGGDLVGGITVACLIIPQSMSYASGLAQLPPIAGLYSVVIPGLIYSLLGTCRQLSVGPEAALSLLVGQVVTQLTLSDPHTIPDNPEKVAIAIAIVITLQVGLITFLLGICRLGFLDVVLSRPLLRGFITAVGIIILIEQLVPMLGLNYLLHNAHTQTPINKLVFLVKHISFTNRYTAIMSAVSLSCLIGAKITKRRFGAQVKALKYVPEIFIIVVLATFITAKFRLDEKGVLILGELEGGRGIPFDNPFKPRHLKYFKATFPTAVVIAVVGYVDSIVAAKENSARFGYAISPNRELVALGTANFFSSFLGVTGAVPAFGAITRSRLNATVGGRSQMASLFTSSIVIITALFLLPYFHFLPKAVLASIITLVVYAILAEAPHDLKFYWKVRAWTDFLQACMTFILTLFLSVEIGLVASVCFSLILVIRKSTQARIKILGRLKDSDQWIPVDEHPDEDVEEDIPGVLVVRIRENLNFANTGQLKERLRRLEIYGAGKFHPSDAPKRDGATAVVFHMNDVEDIDASALQIFSELAQSYKDRGVGLYFVHMRKSQLDAFVNIGIHDIIGLNHFLPDLRSAINAIGRENSGLQEQQPSSSLPASVGRASGKPPSARLSYMRSQLPRELRAGDSSEVSSLSDGKNANGQRGYDSV</sequence>
<feature type="transmembrane region" description="Helical" evidence="6">
    <location>
        <begin position="507"/>
        <end position="532"/>
    </location>
</feature>
<dbReference type="Pfam" id="PF00916">
    <property type="entry name" value="Sulfate_transp"/>
    <property type="match status" value="1"/>
</dbReference>
<evidence type="ECO:0000313" key="8">
    <source>
        <dbReference type="EMBL" id="GHJ83886.1"/>
    </source>
</evidence>
<dbReference type="GO" id="GO:0055085">
    <property type="term" value="P:transmembrane transport"/>
    <property type="evidence" value="ECO:0007669"/>
    <property type="project" value="InterPro"/>
</dbReference>
<proteinExistence type="predicted"/>
<comment type="caution">
    <text evidence="8">The sequence shown here is derived from an EMBL/GenBank/DDBJ whole genome shotgun (WGS) entry which is preliminary data.</text>
</comment>
<dbReference type="Gene3D" id="3.30.750.24">
    <property type="entry name" value="STAS domain"/>
    <property type="match status" value="1"/>
</dbReference>
<protein>
    <recommendedName>
        <fullName evidence="7">STAS domain-containing protein</fullName>
    </recommendedName>
</protein>
<keyword evidence="4 6" id="KW-0472">Membrane</keyword>
<feature type="transmembrane region" description="Helical" evidence="6">
    <location>
        <begin position="166"/>
        <end position="182"/>
    </location>
</feature>